<feature type="chain" id="PRO_5041945076" description="Reverse transcriptase domain-containing protein" evidence="1">
    <location>
        <begin position="17"/>
        <end position="194"/>
    </location>
</feature>
<name>A0AAE0EFC3_9ROSI</name>
<dbReference type="Proteomes" id="UP001281410">
    <property type="component" value="Unassembled WGS sequence"/>
</dbReference>
<feature type="domain" description="Reverse transcriptase" evidence="2">
    <location>
        <begin position="50"/>
        <end position="158"/>
    </location>
</feature>
<keyword evidence="1" id="KW-0732">Signal</keyword>
<organism evidence="3 4">
    <name type="scientific">Dipteronia sinensis</name>
    <dbReference type="NCBI Taxonomy" id="43782"/>
    <lineage>
        <taxon>Eukaryota</taxon>
        <taxon>Viridiplantae</taxon>
        <taxon>Streptophyta</taxon>
        <taxon>Embryophyta</taxon>
        <taxon>Tracheophyta</taxon>
        <taxon>Spermatophyta</taxon>
        <taxon>Magnoliopsida</taxon>
        <taxon>eudicotyledons</taxon>
        <taxon>Gunneridae</taxon>
        <taxon>Pentapetalae</taxon>
        <taxon>rosids</taxon>
        <taxon>malvids</taxon>
        <taxon>Sapindales</taxon>
        <taxon>Sapindaceae</taxon>
        <taxon>Hippocastanoideae</taxon>
        <taxon>Acereae</taxon>
        <taxon>Dipteronia</taxon>
    </lineage>
</organism>
<evidence type="ECO:0000313" key="4">
    <source>
        <dbReference type="Proteomes" id="UP001281410"/>
    </source>
</evidence>
<feature type="signal peptide" evidence="1">
    <location>
        <begin position="1"/>
        <end position="16"/>
    </location>
</feature>
<accession>A0AAE0EFC3</accession>
<protein>
    <recommendedName>
        <fullName evidence="2">Reverse transcriptase domain-containing protein</fullName>
    </recommendedName>
</protein>
<evidence type="ECO:0000256" key="1">
    <source>
        <dbReference type="SAM" id="SignalP"/>
    </source>
</evidence>
<gene>
    <name evidence="3" type="ORF">Dsin_005906</name>
</gene>
<sequence length="194" mass="21298">MLFSLFFISTKSSASAIAFFGEETIVNGHSGGKEDHVHLIFVRKEALNDKQGDPLSPYLFLFCAEGLSCLVNQAVRNKEITGFKCSSTGPIISHLLFADDSLLFAEAAPSNCVSIRRILDFYAKASGQEVNYTKSAMCVSPSLKSQASAHLTAIVGVREAECHEKYLGLPCFTGRHKQKVFTDISKRVWDKIKG</sequence>
<reference evidence="3" key="1">
    <citation type="journal article" date="2023" name="Plant J.">
        <title>Genome sequences and population genomics provide insights into the demographic history, inbreeding, and mutation load of two 'living fossil' tree species of Dipteronia.</title>
        <authorList>
            <person name="Feng Y."/>
            <person name="Comes H.P."/>
            <person name="Chen J."/>
            <person name="Zhu S."/>
            <person name="Lu R."/>
            <person name="Zhang X."/>
            <person name="Li P."/>
            <person name="Qiu J."/>
            <person name="Olsen K.M."/>
            <person name="Qiu Y."/>
        </authorList>
    </citation>
    <scope>NUCLEOTIDE SEQUENCE</scope>
    <source>
        <strain evidence="3">NBL</strain>
    </source>
</reference>
<dbReference type="InterPro" id="IPR000477">
    <property type="entry name" value="RT_dom"/>
</dbReference>
<dbReference type="PANTHER" id="PTHR33116:SF86">
    <property type="entry name" value="REVERSE TRANSCRIPTASE DOMAIN-CONTAINING PROTEIN"/>
    <property type="match status" value="1"/>
</dbReference>
<dbReference type="EMBL" id="JANJYJ010000002">
    <property type="protein sequence ID" value="KAK3226044.1"/>
    <property type="molecule type" value="Genomic_DNA"/>
</dbReference>
<dbReference type="AlphaFoldDB" id="A0AAE0EFC3"/>
<evidence type="ECO:0000313" key="3">
    <source>
        <dbReference type="EMBL" id="KAK3226044.1"/>
    </source>
</evidence>
<dbReference type="Pfam" id="PF00078">
    <property type="entry name" value="RVT_1"/>
    <property type="match status" value="1"/>
</dbReference>
<proteinExistence type="predicted"/>
<comment type="caution">
    <text evidence="3">The sequence shown here is derived from an EMBL/GenBank/DDBJ whole genome shotgun (WGS) entry which is preliminary data.</text>
</comment>
<keyword evidence="4" id="KW-1185">Reference proteome</keyword>
<evidence type="ECO:0000259" key="2">
    <source>
        <dbReference type="Pfam" id="PF00078"/>
    </source>
</evidence>
<dbReference type="PANTHER" id="PTHR33116">
    <property type="entry name" value="REVERSE TRANSCRIPTASE ZINC-BINDING DOMAIN-CONTAINING PROTEIN-RELATED-RELATED"/>
    <property type="match status" value="1"/>
</dbReference>